<protein>
    <submittedName>
        <fullName evidence="4">Transcriptional regulator</fullName>
    </submittedName>
</protein>
<dbReference type="InterPro" id="IPR039446">
    <property type="entry name" value="DauR-like"/>
</dbReference>
<feature type="compositionally biased region" description="Basic and acidic residues" evidence="1">
    <location>
        <begin position="218"/>
        <end position="227"/>
    </location>
</feature>
<dbReference type="PANTHER" id="PTHR35568">
    <property type="entry name" value="TRANSCRIPTIONAL REGULATOR DAUR"/>
    <property type="match status" value="1"/>
</dbReference>
<feature type="domain" description="Transcriptional regulator DauR-like HTH" evidence="3">
    <location>
        <begin position="146"/>
        <end position="207"/>
    </location>
</feature>
<organism evidence="4 5">
    <name type="scientific">Streptomyces amakusaensis</name>
    <dbReference type="NCBI Taxonomy" id="67271"/>
    <lineage>
        <taxon>Bacteria</taxon>
        <taxon>Bacillati</taxon>
        <taxon>Actinomycetota</taxon>
        <taxon>Actinomycetes</taxon>
        <taxon>Kitasatosporales</taxon>
        <taxon>Streptomycetaceae</taxon>
        <taxon>Streptomyces</taxon>
    </lineage>
</organism>
<dbReference type="InterPro" id="IPR039445">
    <property type="entry name" value="DauR-like_HTH"/>
</dbReference>
<dbReference type="EMBL" id="JBHSKP010000048">
    <property type="protein sequence ID" value="MFC5156857.1"/>
    <property type="molecule type" value="Genomic_DNA"/>
</dbReference>
<dbReference type="RefSeq" id="WP_344472870.1">
    <property type="nucleotide sequence ID" value="NZ_BAAASB010000002.1"/>
</dbReference>
<dbReference type="Pfam" id="PF08348">
    <property type="entry name" value="PAS_6"/>
    <property type="match status" value="1"/>
</dbReference>
<evidence type="ECO:0000313" key="5">
    <source>
        <dbReference type="Proteomes" id="UP001596160"/>
    </source>
</evidence>
<evidence type="ECO:0000259" key="2">
    <source>
        <dbReference type="Pfam" id="PF08348"/>
    </source>
</evidence>
<evidence type="ECO:0000313" key="4">
    <source>
        <dbReference type="EMBL" id="MFC5156857.1"/>
    </source>
</evidence>
<feature type="region of interest" description="Disordered" evidence="1">
    <location>
        <begin position="206"/>
        <end position="227"/>
    </location>
</feature>
<evidence type="ECO:0000256" key="1">
    <source>
        <dbReference type="SAM" id="MobiDB-lite"/>
    </source>
</evidence>
<dbReference type="PANTHER" id="PTHR35568:SF1">
    <property type="entry name" value="TRANSCRIPTIONAL REGULATOR DAUR"/>
    <property type="match status" value="1"/>
</dbReference>
<reference evidence="5" key="1">
    <citation type="journal article" date="2019" name="Int. J. Syst. Evol. Microbiol.">
        <title>The Global Catalogue of Microorganisms (GCM) 10K type strain sequencing project: providing services to taxonomists for standard genome sequencing and annotation.</title>
        <authorList>
            <consortium name="The Broad Institute Genomics Platform"/>
            <consortium name="The Broad Institute Genome Sequencing Center for Infectious Disease"/>
            <person name="Wu L."/>
            <person name="Ma J."/>
        </authorList>
    </citation>
    <scope>NUCLEOTIDE SEQUENCE [LARGE SCALE GENOMIC DNA]</scope>
    <source>
        <strain evidence="5">PCU 266</strain>
    </source>
</reference>
<dbReference type="InterPro" id="IPR013559">
    <property type="entry name" value="YheO"/>
</dbReference>
<name>A0ABW0AW15_9ACTN</name>
<dbReference type="Pfam" id="PF13309">
    <property type="entry name" value="HTH_22"/>
    <property type="match status" value="1"/>
</dbReference>
<comment type="caution">
    <text evidence="4">The sequence shown here is derived from an EMBL/GenBank/DDBJ whole genome shotgun (WGS) entry which is preliminary data.</text>
</comment>
<accession>A0ABW0AW15</accession>
<sequence length="227" mass="24594">MSTGDEVLLREAEKIALAVGRMLPGLCEVVLHDLRDPANSVRAIENNLSGRSVGEGATELGLARIHDPDFPGVLQNYPNRFPDGRRAKSTSIGIKNADGVYVAALCLNLDVSLLTGVAAGIDRLVRTEEQELPLAETLRARTADGLRSAVDDFAARRGRTARELGTADRRELVRELRAQGWLQVKHAVRTLAGILGVSRATLYNHLRDETPRTPGAGEGEREDGRTS</sequence>
<dbReference type="Proteomes" id="UP001596160">
    <property type="component" value="Unassembled WGS sequence"/>
</dbReference>
<evidence type="ECO:0000259" key="3">
    <source>
        <dbReference type="Pfam" id="PF13309"/>
    </source>
</evidence>
<gene>
    <name evidence="4" type="ORF">ACFPRH_34600</name>
</gene>
<proteinExistence type="predicted"/>
<keyword evidence="5" id="KW-1185">Reference proteome</keyword>
<feature type="domain" description="YheO-like" evidence="2">
    <location>
        <begin position="9"/>
        <end position="115"/>
    </location>
</feature>